<comment type="caution">
    <text evidence="2">The sequence shown here is derived from an EMBL/GenBank/DDBJ whole genome shotgun (WGS) entry which is preliminary data.</text>
</comment>
<dbReference type="Gene3D" id="3.40.50.2000">
    <property type="entry name" value="Glycogen Phosphorylase B"/>
    <property type="match status" value="2"/>
</dbReference>
<dbReference type="SUPFAM" id="SSF53756">
    <property type="entry name" value="UDP-Glycosyltransferase/glycogen phosphorylase"/>
    <property type="match status" value="1"/>
</dbReference>
<keyword evidence="2" id="KW-0378">Hydrolase</keyword>
<gene>
    <name evidence="2" type="ORF">HDE69_003539</name>
</gene>
<reference evidence="2 3" key="1">
    <citation type="submission" date="2020-08" db="EMBL/GenBank/DDBJ databases">
        <title>Genomic Encyclopedia of Type Strains, Phase IV (KMG-V): Genome sequencing to study the core and pangenomes of soil and plant-associated prokaryotes.</title>
        <authorList>
            <person name="Whitman W."/>
        </authorList>
    </citation>
    <scope>NUCLEOTIDE SEQUENCE [LARGE SCALE GENOMIC DNA]</scope>
    <source>
        <strain evidence="2 3">MP7CTX6</strain>
    </source>
</reference>
<dbReference type="AlphaFoldDB" id="A0A7W9DL20"/>
<dbReference type="EC" id="3.1.3.12" evidence="2"/>
<comment type="similarity">
    <text evidence="1">Belongs to the glycosyltransferase 20 family.</text>
</comment>
<accession>A0A7W9DL20</accession>
<keyword evidence="2" id="KW-0328">Glycosyltransferase</keyword>
<dbReference type="GO" id="GO:0004805">
    <property type="term" value="F:trehalose-phosphatase activity"/>
    <property type="evidence" value="ECO:0007669"/>
    <property type="project" value="UniProtKB-EC"/>
</dbReference>
<sequence>MRLIIVSNRLPVTIDDVPGSGHKRSIGGLATGIDSYIKRIKLAQTDFDEYLWFGWPGASIKKEKREAITEECIARYSYHPVYLSKKLIEGFYQDYCNKVLWPLFHCFPDRITYDTNSWKYYQEANEIFYLELKDKIKDGDVIWIHDYQLMLLPQMIRKDFPNAVVTFFMHIPFPPINLFNHLPKMEQEGLLNGLLGADVIGFHTQDYTQDFKRCVSKVLQIDCSQQTIRKAQRKIKVDVFPMGIDYQEIKKTAKSEACTLIKAQVRKDLPACKIILSVDRLDYTKGILNRLIAFNKFLELHPELTGKVVLMLIVAPSRGQIESYKQMKRNIDEWVGRINGTYGTHTWCPVIYQYRQYSFLELCALYGISDVALITPFCDGMNLIAKEYIASNETDRGVLILSEMAGAIHELSEALAVNPFCPDELVSALTTALAMPAEEINRRNKKMHLRLRSYDVLKWADTIFTTTSKTVENRYGNKKKVLNAMIRKAKIDQYRWADSEPVLAVL</sequence>
<evidence type="ECO:0000313" key="2">
    <source>
        <dbReference type="EMBL" id="MBB5622464.1"/>
    </source>
</evidence>
<dbReference type="EC" id="2.4.1.15" evidence="2"/>
<dbReference type="InterPro" id="IPR001830">
    <property type="entry name" value="Glyco_trans_20"/>
</dbReference>
<dbReference type="PANTHER" id="PTHR10788">
    <property type="entry name" value="TREHALOSE-6-PHOSPHATE SYNTHASE"/>
    <property type="match status" value="1"/>
</dbReference>
<organism evidence="2 3">
    <name type="scientific">Pedobacter cryoconitis</name>
    <dbReference type="NCBI Taxonomy" id="188932"/>
    <lineage>
        <taxon>Bacteria</taxon>
        <taxon>Pseudomonadati</taxon>
        <taxon>Bacteroidota</taxon>
        <taxon>Sphingobacteriia</taxon>
        <taxon>Sphingobacteriales</taxon>
        <taxon>Sphingobacteriaceae</taxon>
        <taxon>Pedobacter</taxon>
    </lineage>
</organism>
<keyword evidence="2" id="KW-0808">Transferase</keyword>
<dbReference type="RefSeq" id="WP_183868375.1">
    <property type="nucleotide sequence ID" value="NZ_JACHCF010000008.1"/>
</dbReference>
<proteinExistence type="inferred from homology"/>
<dbReference type="Proteomes" id="UP000537718">
    <property type="component" value="Unassembled WGS sequence"/>
</dbReference>
<dbReference type="GO" id="GO:0005992">
    <property type="term" value="P:trehalose biosynthetic process"/>
    <property type="evidence" value="ECO:0007669"/>
    <property type="project" value="InterPro"/>
</dbReference>
<evidence type="ECO:0000313" key="3">
    <source>
        <dbReference type="Proteomes" id="UP000537718"/>
    </source>
</evidence>
<dbReference type="GO" id="GO:0003825">
    <property type="term" value="F:alpha,alpha-trehalose-phosphate synthase (UDP-forming) activity"/>
    <property type="evidence" value="ECO:0007669"/>
    <property type="project" value="UniProtKB-EC"/>
</dbReference>
<dbReference type="EMBL" id="JACHCF010000008">
    <property type="protein sequence ID" value="MBB5622464.1"/>
    <property type="molecule type" value="Genomic_DNA"/>
</dbReference>
<name>A0A7W9DL20_9SPHI</name>
<dbReference type="GO" id="GO:0005829">
    <property type="term" value="C:cytosol"/>
    <property type="evidence" value="ECO:0007669"/>
    <property type="project" value="TreeGrafter"/>
</dbReference>
<dbReference type="CDD" id="cd03788">
    <property type="entry name" value="GT20_TPS"/>
    <property type="match status" value="1"/>
</dbReference>
<protein>
    <submittedName>
        <fullName evidence="2">Trehalose 6-phosphate synthase/phosphatase</fullName>
        <ecNumber evidence="2">2.4.1.15</ecNumber>
        <ecNumber evidence="2">3.1.3.12</ecNumber>
    </submittedName>
</protein>
<dbReference type="PANTHER" id="PTHR10788:SF106">
    <property type="entry name" value="BCDNA.GH08860"/>
    <property type="match status" value="1"/>
</dbReference>
<evidence type="ECO:0000256" key="1">
    <source>
        <dbReference type="ARBA" id="ARBA00008799"/>
    </source>
</evidence>
<dbReference type="Pfam" id="PF00982">
    <property type="entry name" value="Glyco_transf_20"/>
    <property type="match status" value="1"/>
</dbReference>